<dbReference type="Gene3D" id="3.40.50.300">
    <property type="entry name" value="P-loop containing nucleotide triphosphate hydrolases"/>
    <property type="match status" value="1"/>
</dbReference>
<name>A0ABV6ZVM4_9PROT</name>
<keyword evidence="2" id="KW-1185">Reference proteome</keyword>
<accession>A0ABV6ZVM4</accession>
<protein>
    <recommendedName>
        <fullName evidence="3">Sulfotransferase family protein</fullName>
    </recommendedName>
</protein>
<reference evidence="2" key="1">
    <citation type="journal article" date="2019" name="Int. J. Syst. Evol. Microbiol.">
        <title>The Global Catalogue of Microorganisms (GCM) 10K type strain sequencing project: providing services to taxonomists for standard genome sequencing and annotation.</title>
        <authorList>
            <consortium name="The Broad Institute Genomics Platform"/>
            <consortium name="The Broad Institute Genome Sequencing Center for Infectious Disease"/>
            <person name="Wu L."/>
            <person name="Ma J."/>
        </authorList>
    </citation>
    <scope>NUCLEOTIDE SEQUENCE [LARGE SCALE GENOMIC DNA]</scope>
    <source>
        <strain evidence="2">KCTC 52487</strain>
    </source>
</reference>
<dbReference type="EMBL" id="JBHRSV010000004">
    <property type="protein sequence ID" value="MFC2925510.1"/>
    <property type="molecule type" value="Genomic_DNA"/>
</dbReference>
<proteinExistence type="predicted"/>
<dbReference type="RefSeq" id="WP_343165428.1">
    <property type="nucleotide sequence ID" value="NZ_JBHRSV010000004.1"/>
</dbReference>
<evidence type="ECO:0000313" key="2">
    <source>
        <dbReference type="Proteomes" id="UP001595379"/>
    </source>
</evidence>
<dbReference type="Proteomes" id="UP001595379">
    <property type="component" value="Unassembled WGS sequence"/>
</dbReference>
<evidence type="ECO:0008006" key="3">
    <source>
        <dbReference type="Google" id="ProtNLM"/>
    </source>
</evidence>
<gene>
    <name evidence="1" type="ORF">ACFOOR_05280</name>
</gene>
<organism evidence="1 2">
    <name type="scientific">Hyphobacterium vulgare</name>
    <dbReference type="NCBI Taxonomy" id="1736751"/>
    <lineage>
        <taxon>Bacteria</taxon>
        <taxon>Pseudomonadati</taxon>
        <taxon>Pseudomonadota</taxon>
        <taxon>Alphaproteobacteria</taxon>
        <taxon>Maricaulales</taxon>
        <taxon>Maricaulaceae</taxon>
        <taxon>Hyphobacterium</taxon>
    </lineage>
</organism>
<comment type="caution">
    <text evidence="1">The sequence shown here is derived from an EMBL/GenBank/DDBJ whole genome shotgun (WGS) entry which is preliminary data.</text>
</comment>
<dbReference type="InterPro" id="IPR027417">
    <property type="entry name" value="P-loop_NTPase"/>
</dbReference>
<sequence>MNAPLSSQEVAAGFAAGPRYFPHSLDIAARRVLMLDLPADTYLAESFLDDRLFQAGPRGGWLGEDDFLAMAGQLPAPTDAPGFIFHVGHCGSTLVSRLLAAGGGFPVREPVPLRVLADARCEAGKPWDPLGDDRFRALIDAFGRSWARRPDGMSRAIVKATSLSSGLAPDLMAAAPGSKVLALRIPLAAWLAALLAPETPSADLMRGARVRLSRLTALCGGDPGVRLHALSPGELAAVSWLTEAATLAGLHRAEPDRVMALDFEDFLKQPAGRLHDMARHFGLALSREDAGAAIASPVMSRYSKAPDQGFTAHDRAAMQAESAARNAGEIAKGLTLVEGLVGRYEGLTGVSDWL</sequence>
<evidence type="ECO:0000313" key="1">
    <source>
        <dbReference type="EMBL" id="MFC2925510.1"/>
    </source>
</evidence>
<dbReference type="SUPFAM" id="SSF52540">
    <property type="entry name" value="P-loop containing nucleoside triphosphate hydrolases"/>
    <property type="match status" value="1"/>
</dbReference>